<dbReference type="InterPro" id="IPR052205">
    <property type="entry name" value="FliO/MopB"/>
</dbReference>
<dbReference type="GO" id="GO:0044781">
    <property type="term" value="P:bacterial-type flagellum organization"/>
    <property type="evidence" value="ECO:0007669"/>
    <property type="project" value="InterPro"/>
</dbReference>
<dbReference type="OrthoDB" id="8456606at2"/>
<keyword evidence="12" id="KW-1185">Reference proteome</keyword>
<dbReference type="Proteomes" id="UP000006512">
    <property type="component" value="Unassembled WGS sequence"/>
</dbReference>
<dbReference type="AlphaFoldDB" id="F4QPB2"/>
<name>F4QPB2_9CAUL</name>
<sequence>MDFLNILKAVFALSIVLGLILGLAYVLRRYAPQVMARLQAQRGERRLKVVETLVLDPARRLVLVRLDDEERLILLGEGRELIEPRLKPAPRPAPTAAATKPASPPVSQDDDLF</sequence>
<dbReference type="eggNOG" id="COG3190">
    <property type="taxonomic scope" value="Bacteria"/>
</dbReference>
<evidence type="ECO:0000256" key="6">
    <source>
        <dbReference type="ARBA" id="ARBA00023136"/>
    </source>
</evidence>
<protein>
    <submittedName>
        <fullName evidence="11">FliO protein</fullName>
    </submittedName>
</protein>
<evidence type="ECO:0000256" key="9">
    <source>
        <dbReference type="SAM" id="MobiDB-lite"/>
    </source>
</evidence>
<dbReference type="GO" id="GO:0005886">
    <property type="term" value="C:plasma membrane"/>
    <property type="evidence" value="ECO:0007669"/>
    <property type="project" value="UniProtKB-SubCell"/>
</dbReference>
<dbReference type="PANTHER" id="PTHR38766:SF1">
    <property type="entry name" value="FLAGELLAR PROTEIN FLIO"/>
    <property type="match status" value="1"/>
</dbReference>
<dbReference type="EMBL" id="GL883078">
    <property type="protein sequence ID" value="EGF91170.1"/>
    <property type="molecule type" value="Genomic_DNA"/>
</dbReference>
<feature type="transmembrane region" description="Helical" evidence="10">
    <location>
        <begin position="6"/>
        <end position="27"/>
    </location>
</feature>
<comment type="similarity">
    <text evidence="8">Belongs to the FliO/MopB family.</text>
</comment>
<evidence type="ECO:0000313" key="12">
    <source>
        <dbReference type="Proteomes" id="UP000006512"/>
    </source>
</evidence>
<evidence type="ECO:0000256" key="7">
    <source>
        <dbReference type="ARBA" id="ARBA00023143"/>
    </source>
</evidence>
<feature type="region of interest" description="Disordered" evidence="9">
    <location>
        <begin position="85"/>
        <end position="113"/>
    </location>
</feature>
<evidence type="ECO:0000256" key="8">
    <source>
        <dbReference type="ARBA" id="ARBA00037937"/>
    </source>
</evidence>
<proteinExistence type="inferred from homology"/>
<dbReference type="InterPro" id="IPR022781">
    <property type="entry name" value="Flagellar_biosynth_FliO"/>
</dbReference>
<dbReference type="HOGENOM" id="CLU_148589_2_0_5"/>
<dbReference type="Pfam" id="PF04347">
    <property type="entry name" value="FliO"/>
    <property type="match status" value="1"/>
</dbReference>
<keyword evidence="7" id="KW-0975">Bacterial flagellum</keyword>
<evidence type="ECO:0000256" key="5">
    <source>
        <dbReference type="ARBA" id="ARBA00022989"/>
    </source>
</evidence>
<accession>F4QPB2</accession>
<evidence type="ECO:0000256" key="1">
    <source>
        <dbReference type="ARBA" id="ARBA00004117"/>
    </source>
</evidence>
<organism evidence="11 12">
    <name type="scientific">Asticcacaulis biprosthecium C19</name>
    <dbReference type="NCBI Taxonomy" id="715226"/>
    <lineage>
        <taxon>Bacteria</taxon>
        <taxon>Pseudomonadati</taxon>
        <taxon>Pseudomonadota</taxon>
        <taxon>Alphaproteobacteria</taxon>
        <taxon>Caulobacterales</taxon>
        <taxon>Caulobacteraceae</taxon>
        <taxon>Asticcacaulis</taxon>
    </lineage>
</organism>
<dbReference type="STRING" id="715226.ABI_25840"/>
<evidence type="ECO:0000256" key="3">
    <source>
        <dbReference type="ARBA" id="ARBA00022475"/>
    </source>
</evidence>
<dbReference type="RefSeq" id="WP_006273362.1">
    <property type="nucleotide sequence ID" value="NZ_GL883078.1"/>
</dbReference>
<dbReference type="PANTHER" id="PTHR38766">
    <property type="entry name" value="FLAGELLAR PROTEIN FLIO"/>
    <property type="match status" value="1"/>
</dbReference>
<evidence type="ECO:0000256" key="2">
    <source>
        <dbReference type="ARBA" id="ARBA00004236"/>
    </source>
</evidence>
<evidence type="ECO:0000256" key="4">
    <source>
        <dbReference type="ARBA" id="ARBA00022692"/>
    </source>
</evidence>
<evidence type="ECO:0000256" key="10">
    <source>
        <dbReference type="SAM" id="Phobius"/>
    </source>
</evidence>
<keyword evidence="4 10" id="KW-0812">Transmembrane</keyword>
<comment type="subcellular location">
    <subcellularLocation>
        <location evidence="1">Bacterial flagellum basal body</location>
    </subcellularLocation>
    <subcellularLocation>
        <location evidence="2">Cell membrane</location>
    </subcellularLocation>
</comment>
<keyword evidence="6 10" id="KW-0472">Membrane</keyword>
<keyword evidence="3" id="KW-1003">Cell membrane</keyword>
<evidence type="ECO:0000313" key="11">
    <source>
        <dbReference type="EMBL" id="EGF91170.1"/>
    </source>
</evidence>
<keyword evidence="5 10" id="KW-1133">Transmembrane helix</keyword>
<dbReference type="GO" id="GO:0009425">
    <property type="term" value="C:bacterial-type flagellum basal body"/>
    <property type="evidence" value="ECO:0007669"/>
    <property type="project" value="UniProtKB-SubCell"/>
</dbReference>
<reference evidence="12" key="1">
    <citation type="submission" date="2011-03" db="EMBL/GenBank/DDBJ databases">
        <title>Draft genome sequence of Brevundimonas diminuta.</title>
        <authorList>
            <person name="Brown P.J.B."/>
            <person name="Buechlein A."/>
            <person name="Hemmerich C."/>
            <person name="Brun Y.V."/>
        </authorList>
    </citation>
    <scope>NUCLEOTIDE SEQUENCE [LARGE SCALE GENOMIC DNA]</scope>
    <source>
        <strain evidence="12">C19</strain>
    </source>
</reference>
<gene>
    <name evidence="11" type="ORF">ABI_25840</name>
</gene>